<feature type="compositionally biased region" description="Polar residues" evidence="1">
    <location>
        <begin position="99"/>
        <end position="122"/>
    </location>
</feature>
<dbReference type="Proteomes" id="UP001177595">
    <property type="component" value="Chromosome"/>
</dbReference>
<reference evidence="2" key="1">
    <citation type="submission" date="2023-04" db="EMBL/GenBank/DDBJ databases">
        <title>Genome dynamics across the evolutionary transition to endosymbiosis.</title>
        <authorList>
            <person name="Siozios S."/>
            <person name="Nadal-Jimenez P."/>
            <person name="Azagi T."/>
            <person name="Sprong H."/>
            <person name="Frost C.L."/>
            <person name="Parratt S.R."/>
            <person name="Taylor G."/>
            <person name="Brettell L."/>
            <person name="Lew K.C."/>
            <person name="Croft L."/>
            <person name="King K.C."/>
            <person name="Brockhurst M.A."/>
            <person name="Hypsa V."/>
            <person name="Novakova E."/>
            <person name="Darby A.C."/>
            <person name="Hurst G.D.D."/>
        </authorList>
    </citation>
    <scope>NUCLEOTIDE SEQUENCE</scope>
    <source>
        <strain evidence="2">APv</strain>
    </source>
</reference>
<dbReference type="InterPro" id="IPR036390">
    <property type="entry name" value="WH_DNA-bd_sf"/>
</dbReference>
<dbReference type="AlphaFoldDB" id="A0AA95GV65"/>
<dbReference type="Pfam" id="PF13730">
    <property type="entry name" value="HTH_36"/>
    <property type="match status" value="1"/>
</dbReference>
<sequence>MSRIATNWVWKINLKASQKLLLLALADRADEHHCCYPSIQRLSKDTGLDRKTICRQINQMIAEGLIIDTGERKGATKQVKVLRLNITEEEYQKRDDKQYQNGNSTEIGNDPKNGTLNSTKNGTLKDPKNGTQNLSVEPNIESKDLNTQNPIEKNTIKISRYAFEGEVIRLNQKDFEQWASIFSDIDLLQELKRFDVEFSKEKPKNWFSALSAKLNYQNETARKRKQQRQPVTNQSTITIAKNGLVFF</sequence>
<feature type="region of interest" description="Disordered" evidence="1">
    <location>
        <begin position="93"/>
        <end position="148"/>
    </location>
</feature>
<protein>
    <submittedName>
        <fullName evidence="2">Helix-turn-helix domain-containing protein</fullName>
    </submittedName>
</protein>
<proteinExistence type="predicted"/>
<dbReference type="SUPFAM" id="SSF46785">
    <property type="entry name" value="Winged helix' DNA-binding domain"/>
    <property type="match status" value="1"/>
</dbReference>
<accession>A0AA95GV65</accession>
<dbReference type="EMBL" id="CP123504">
    <property type="protein sequence ID" value="WGM00647.1"/>
    <property type="molecule type" value="Genomic_DNA"/>
</dbReference>
<evidence type="ECO:0000313" key="2">
    <source>
        <dbReference type="EMBL" id="WGM00647.1"/>
    </source>
</evidence>
<dbReference type="RefSeq" id="WP_280624219.1">
    <property type="nucleotide sequence ID" value="NZ_CP123504.1"/>
</dbReference>
<evidence type="ECO:0000313" key="3">
    <source>
        <dbReference type="Proteomes" id="UP001177595"/>
    </source>
</evidence>
<organism evidence="2 3">
    <name type="scientific">Arsenophonus nasoniae</name>
    <name type="common">son-killer infecting Nasonia vitripennis</name>
    <dbReference type="NCBI Taxonomy" id="638"/>
    <lineage>
        <taxon>Bacteria</taxon>
        <taxon>Pseudomonadati</taxon>
        <taxon>Pseudomonadota</taxon>
        <taxon>Gammaproteobacteria</taxon>
        <taxon>Enterobacterales</taxon>
        <taxon>Morganellaceae</taxon>
        <taxon>Arsenophonus</taxon>
    </lineage>
</organism>
<dbReference type="InterPro" id="IPR036388">
    <property type="entry name" value="WH-like_DNA-bd_sf"/>
</dbReference>
<name>A0AA95GV65_9GAMM</name>
<gene>
    <name evidence="2" type="ORF">QE210_12365</name>
</gene>
<evidence type="ECO:0000256" key="1">
    <source>
        <dbReference type="SAM" id="MobiDB-lite"/>
    </source>
</evidence>
<dbReference type="Gene3D" id="1.10.10.10">
    <property type="entry name" value="Winged helix-like DNA-binding domain superfamily/Winged helix DNA-binding domain"/>
    <property type="match status" value="1"/>
</dbReference>